<keyword evidence="2" id="KW-1185">Reference proteome</keyword>
<accession>A0ACC2XQ25</accession>
<reference evidence="1" key="1">
    <citation type="submission" date="2023-04" db="EMBL/GenBank/DDBJ databases">
        <title>Draft Genome sequencing of Naganishia species isolated from polar environments using Oxford Nanopore Technology.</title>
        <authorList>
            <person name="Leo P."/>
            <person name="Venkateswaran K."/>
        </authorList>
    </citation>
    <scope>NUCLEOTIDE SEQUENCE</scope>
    <source>
        <strain evidence="1">DBVPG 5303</strain>
    </source>
</reference>
<dbReference type="Proteomes" id="UP001234202">
    <property type="component" value="Unassembled WGS sequence"/>
</dbReference>
<protein>
    <submittedName>
        <fullName evidence="1">Uncharacterized protein</fullName>
    </submittedName>
</protein>
<evidence type="ECO:0000313" key="1">
    <source>
        <dbReference type="EMBL" id="KAJ9125735.1"/>
    </source>
</evidence>
<evidence type="ECO:0000313" key="2">
    <source>
        <dbReference type="Proteomes" id="UP001234202"/>
    </source>
</evidence>
<comment type="caution">
    <text evidence="1">The sequence shown here is derived from an EMBL/GenBank/DDBJ whole genome shotgun (WGS) entry which is preliminary data.</text>
</comment>
<organism evidence="1 2">
    <name type="scientific">Naganishia onofrii</name>
    <dbReference type="NCBI Taxonomy" id="1851511"/>
    <lineage>
        <taxon>Eukaryota</taxon>
        <taxon>Fungi</taxon>
        <taxon>Dikarya</taxon>
        <taxon>Basidiomycota</taxon>
        <taxon>Agaricomycotina</taxon>
        <taxon>Tremellomycetes</taxon>
        <taxon>Filobasidiales</taxon>
        <taxon>Filobasidiaceae</taxon>
        <taxon>Naganishia</taxon>
    </lineage>
</organism>
<sequence>MAPPIRTFMDVSIGDAPPNRVIFELFVNQVPKTVENFRALCTGEKGISRLSQQALHYKGSIIHRVIPGFMLQGGDFTKRNGTGGESIYGGTFADEDLSIPVDKEGLLVMANRGPDTNGSQFFITFAAAPHLNGKHCVFGKVVKGYEHVQAIENVQVDDRDRPLSPVTIVNCGELVLAKKAVEASTKVEKKRRSESPGSERSRSASPRRKRRSSASSDTDSGSDSEAERRRRRKRKEKKSSKKKDGKKDKKDGKKDKLKGLVAGYEETEEELDARLEREEMERIEAARQEKLERIKKQLEEQRASQPVSVDVVIKGRGAMRYRDPERSNGGNGQSNRDFGRPRAYDGVPRPERRYQGHGRQDYHRAEERGGGGNSAQGYRDRDRDDRAPRDSRDALDRYPSRPDAEERRRGDAAEGDWNAARKRTQMGRGDSRSPVRFTKASQRSPSPAPPSLAAAVAAAAAAPAAPSPSRRSVSPAPQPRRGEMLSDSEEEMEIDQD</sequence>
<proteinExistence type="predicted"/>
<gene>
    <name evidence="1" type="ORF">QFC24_002519</name>
</gene>
<name>A0ACC2XQ25_9TREE</name>
<dbReference type="EMBL" id="JASBWV010000007">
    <property type="protein sequence ID" value="KAJ9125735.1"/>
    <property type="molecule type" value="Genomic_DNA"/>
</dbReference>